<dbReference type="PANTHER" id="PTHR30071">
    <property type="entry name" value="HEME EXPORTER PROTEIN C"/>
    <property type="match status" value="1"/>
</dbReference>
<dbReference type="GO" id="GO:0020037">
    <property type="term" value="F:heme binding"/>
    <property type="evidence" value="ECO:0007669"/>
    <property type="project" value="InterPro"/>
</dbReference>
<reference evidence="11" key="1">
    <citation type="submission" date="2018-03" db="EMBL/GenBank/DDBJ databases">
        <title>Gramella fulva sp. nov., isolated from a dry surface of tidal flat.</title>
        <authorList>
            <person name="Hwang S.H."/>
            <person name="Hwang W.M."/>
            <person name="Kang K."/>
            <person name="Ahn T.-Y."/>
        </authorList>
    </citation>
    <scope>NUCLEOTIDE SEQUENCE [LARGE SCALE GENOMIC DNA]</scope>
    <source>
        <strain evidence="11">SH35</strain>
    </source>
</reference>
<proteinExistence type="predicted"/>
<dbReference type="Pfam" id="PF05140">
    <property type="entry name" value="ResB"/>
    <property type="match status" value="1"/>
</dbReference>
<organism evidence="10 11">
    <name type="scientific">Christiangramia fulva</name>
    <dbReference type="NCBI Taxonomy" id="2126553"/>
    <lineage>
        <taxon>Bacteria</taxon>
        <taxon>Pseudomonadati</taxon>
        <taxon>Bacteroidota</taxon>
        <taxon>Flavobacteriia</taxon>
        <taxon>Flavobacteriales</taxon>
        <taxon>Flavobacteriaceae</taxon>
        <taxon>Christiangramia</taxon>
    </lineage>
</organism>
<feature type="transmembrane region" description="Helical" evidence="7">
    <location>
        <begin position="12"/>
        <end position="32"/>
    </location>
</feature>
<feature type="transmembrane region" description="Helical" evidence="7">
    <location>
        <begin position="806"/>
        <end position="828"/>
    </location>
</feature>
<dbReference type="InterPro" id="IPR045062">
    <property type="entry name" value="Cyt_c_biogenesis_CcsA/CcmC"/>
</dbReference>
<evidence type="ECO:0000256" key="3">
    <source>
        <dbReference type="ARBA" id="ARBA00022748"/>
    </source>
</evidence>
<dbReference type="Pfam" id="PF01578">
    <property type="entry name" value="Cytochrom_C_asm"/>
    <property type="match status" value="1"/>
</dbReference>
<evidence type="ECO:0000256" key="1">
    <source>
        <dbReference type="ARBA" id="ARBA00004141"/>
    </source>
</evidence>
<dbReference type="GO" id="GO:0017004">
    <property type="term" value="P:cytochrome complex assembly"/>
    <property type="evidence" value="ECO:0007669"/>
    <property type="project" value="UniProtKB-KW"/>
</dbReference>
<keyword evidence="4 7" id="KW-1133">Transmembrane helix</keyword>
<feature type="compositionally biased region" description="Basic and acidic residues" evidence="6">
    <location>
        <begin position="504"/>
        <end position="518"/>
    </location>
</feature>
<dbReference type="AlphaFoldDB" id="A0A2R3Z783"/>
<feature type="transmembrane region" description="Helical" evidence="7">
    <location>
        <begin position="775"/>
        <end position="794"/>
    </location>
</feature>
<dbReference type="InterPro" id="IPR002541">
    <property type="entry name" value="Cyt_c_assembly"/>
</dbReference>
<feature type="transmembrane region" description="Helical" evidence="7">
    <location>
        <begin position="475"/>
        <end position="492"/>
    </location>
</feature>
<evidence type="ECO:0000256" key="4">
    <source>
        <dbReference type="ARBA" id="ARBA00022989"/>
    </source>
</evidence>
<feature type="domain" description="Cytochrome c assembly protein" evidence="8">
    <location>
        <begin position="834"/>
        <end position="1038"/>
    </location>
</feature>
<dbReference type="OrthoDB" id="9814290at2"/>
<evidence type="ECO:0000259" key="9">
    <source>
        <dbReference type="Pfam" id="PF05140"/>
    </source>
</evidence>
<evidence type="ECO:0000256" key="2">
    <source>
        <dbReference type="ARBA" id="ARBA00022692"/>
    </source>
</evidence>
<feature type="transmembrane region" description="Helical" evidence="7">
    <location>
        <begin position="985"/>
        <end position="1003"/>
    </location>
</feature>
<evidence type="ECO:0000256" key="7">
    <source>
        <dbReference type="SAM" id="Phobius"/>
    </source>
</evidence>
<feature type="transmembrane region" description="Helical" evidence="7">
    <location>
        <begin position="44"/>
        <end position="65"/>
    </location>
</feature>
<feature type="transmembrane region" description="Helical" evidence="7">
    <location>
        <begin position="840"/>
        <end position="856"/>
    </location>
</feature>
<evidence type="ECO:0000256" key="6">
    <source>
        <dbReference type="SAM" id="MobiDB-lite"/>
    </source>
</evidence>
<keyword evidence="3" id="KW-0201">Cytochrome c-type biogenesis</keyword>
<dbReference type="RefSeq" id="WP_107012930.1">
    <property type="nucleotide sequence ID" value="NZ_CP028136.1"/>
</dbReference>
<protein>
    <submittedName>
        <fullName evidence="10">Cytochrome C biogenesis protein</fullName>
    </submittedName>
</protein>
<feature type="transmembrane region" description="Helical" evidence="7">
    <location>
        <begin position="437"/>
        <end position="454"/>
    </location>
</feature>
<dbReference type="Proteomes" id="UP000241507">
    <property type="component" value="Chromosome"/>
</dbReference>
<keyword evidence="11" id="KW-1185">Reference proteome</keyword>
<dbReference type="InterPro" id="IPR007816">
    <property type="entry name" value="ResB-like_domain"/>
</dbReference>
<feature type="region of interest" description="Disordered" evidence="6">
    <location>
        <begin position="495"/>
        <end position="518"/>
    </location>
</feature>
<dbReference type="KEGG" id="grs:C7S20_13315"/>
<feature type="domain" description="ResB-like" evidence="9">
    <location>
        <begin position="346"/>
        <end position="422"/>
    </location>
</feature>
<evidence type="ECO:0000259" key="8">
    <source>
        <dbReference type="Pfam" id="PF01578"/>
    </source>
</evidence>
<keyword evidence="5 7" id="KW-0472">Membrane</keyword>
<sequence length="1077" mass="122965">MQKKIASVLFSTRIMAILFIIFAIAMAMGTFIESWYTIETARILIYNTWWFEGIMLFLLINFLGNIQRYQLYKKEKWSSLVLHLAFIFILIGAFVTRYISYEGIMPIREGQTTNKFLSDGTYLTFFLDGEINGEPRRRRLQEKVLFGPEVENDYKLNTDYNGQPVTFEVTNFINGAEETLIPTEDGDNYLKVVEAGGGQRHDHYLKEGEVSNIHNILFSFNKPTEGAINISLDEEGDYHIESPFEGSYMRMADKKQGRLVADSTQTLMLRSLYNLGDLQFVFPDPVVKGEYGVVPKKNPTKDDLDAVMLKVSSEGESKKVTLLGGKGTASDPEKIDLAGLEIFLNYGSIERELPFALKLEDFIAEKYPGTADRPTPGYSSFKSKVEIIDDGQAPQPYEIFMNHVLDYEGYRFFQSSFMPDEQGTILSVNHDLWGTRITYFGYFLLYFGLMWILFDKNSRFGHLKVMLDKIKSKKKNLATLLIFISLGFGVNAQENVQKEQPGQRMKETPEQQEQTREQEHVHMELNQARVDSLLKANAVSKEHAAKFGRLIIQDAGGRMKPANTYSSELLRKLSKSDEYEGLTSDQVLVSMTENPVLWYSTPLIYVKKQNDSLHHLLGVEEGKKYLSLVDFFNEDGTYKLSPYLESAYQASVPNQFQKDFIETDKKVNLLYQALQGKVLKIFPIPNDENNKWISYPEVAESSLKGMDSVYASQILPIYMNALQKAKGTGDYSKANEYLESIKSYQKKFGSEVMPSERKINAEIFYNKYDVFRNLFWMYMLAGSVMLIFVIIQILKDNKFIRTLITLCAVAIVILFVLHTAGLAFRWYISGHAPWSDAYESMIYVAWATMFFGVAFGRKSNLTMASTAFVAAIILMIAHWNWMDPAIANLQPVLNSYWLMIHVSVIVASYGPFTLGMILGVVSMVLMILTTDKNKEKMHINIQEITVIAEMALTVGLVMLTIGNFLGGQWANESWGRYWGWDPKETWALISIMIYAFVIHMRLVPGLRSRWFFSFMAVLAYSSIMMTYFGVNFYLAGLHSYASGDKVITPTFVYYTLAGVALLGGVSYWRFKKHLSKE</sequence>
<comment type="subcellular location">
    <subcellularLocation>
        <location evidence="1">Membrane</location>
        <topology evidence="1">Multi-pass membrane protein</topology>
    </subcellularLocation>
</comment>
<accession>A0A2R3Z783</accession>
<evidence type="ECO:0000313" key="11">
    <source>
        <dbReference type="Proteomes" id="UP000241507"/>
    </source>
</evidence>
<dbReference type="GO" id="GO:0005886">
    <property type="term" value="C:plasma membrane"/>
    <property type="evidence" value="ECO:0007669"/>
    <property type="project" value="TreeGrafter"/>
</dbReference>
<feature type="transmembrane region" description="Helical" evidence="7">
    <location>
        <begin position="863"/>
        <end position="881"/>
    </location>
</feature>
<feature type="transmembrane region" description="Helical" evidence="7">
    <location>
        <begin position="1050"/>
        <end position="1070"/>
    </location>
</feature>
<name>A0A2R3Z783_9FLAO</name>
<dbReference type="EMBL" id="CP028136">
    <property type="protein sequence ID" value="AVR46156.1"/>
    <property type="molecule type" value="Genomic_DNA"/>
</dbReference>
<feature type="transmembrane region" description="Helical" evidence="7">
    <location>
        <begin position="946"/>
        <end position="965"/>
    </location>
</feature>
<feature type="transmembrane region" description="Helical" evidence="7">
    <location>
        <begin position="1010"/>
        <end position="1030"/>
    </location>
</feature>
<evidence type="ECO:0000256" key="5">
    <source>
        <dbReference type="ARBA" id="ARBA00023136"/>
    </source>
</evidence>
<evidence type="ECO:0000313" key="10">
    <source>
        <dbReference type="EMBL" id="AVR46156.1"/>
    </source>
</evidence>
<feature type="transmembrane region" description="Helical" evidence="7">
    <location>
        <begin position="77"/>
        <end position="99"/>
    </location>
</feature>
<gene>
    <name evidence="10" type="ORF">C7S20_13315</name>
</gene>
<dbReference type="PANTHER" id="PTHR30071:SF1">
    <property type="entry name" value="CYTOCHROME B_B6 PROTEIN-RELATED"/>
    <property type="match status" value="1"/>
</dbReference>
<keyword evidence="2 7" id="KW-0812">Transmembrane</keyword>
<feature type="transmembrane region" description="Helical" evidence="7">
    <location>
        <begin position="896"/>
        <end position="925"/>
    </location>
</feature>